<accession>A0A258HQP0</accession>
<sequence>MSEARTFKIKSTLARQLQDPGGSQVRDLERQATARLETHRDDAMAAVVATLDALDALCAEAAIDAGPRVYALASSIVDVAGYFDTGPLFHAAYSLCEVSDRMLQAETWHWPSIQVHTQALRLILASGCRVGRTSETLLAGLRSITQSR</sequence>
<dbReference type="AlphaFoldDB" id="A0A258HQP0"/>
<organism evidence="1 2">
    <name type="scientific">Brevundimonas subvibrioides</name>
    <dbReference type="NCBI Taxonomy" id="74313"/>
    <lineage>
        <taxon>Bacteria</taxon>
        <taxon>Pseudomonadati</taxon>
        <taxon>Pseudomonadota</taxon>
        <taxon>Alphaproteobacteria</taxon>
        <taxon>Caulobacterales</taxon>
        <taxon>Caulobacteraceae</taxon>
        <taxon>Brevundimonas</taxon>
    </lineage>
</organism>
<evidence type="ECO:0000313" key="2">
    <source>
        <dbReference type="Proteomes" id="UP000216147"/>
    </source>
</evidence>
<dbReference type="EMBL" id="NCEQ01000001">
    <property type="protein sequence ID" value="OYX58877.1"/>
    <property type="molecule type" value="Genomic_DNA"/>
</dbReference>
<proteinExistence type="predicted"/>
<gene>
    <name evidence="1" type="ORF">B7Y86_00120</name>
</gene>
<dbReference type="Proteomes" id="UP000216147">
    <property type="component" value="Unassembled WGS sequence"/>
</dbReference>
<evidence type="ECO:0000313" key="1">
    <source>
        <dbReference type="EMBL" id="OYX58877.1"/>
    </source>
</evidence>
<reference evidence="1 2" key="1">
    <citation type="submission" date="2017-03" db="EMBL/GenBank/DDBJ databases">
        <title>Lifting the veil on microbial sulfur biogeochemistry in mining wastewaters.</title>
        <authorList>
            <person name="Kantor R.S."/>
            <person name="Colenbrander Nelson T."/>
            <person name="Marshall S."/>
            <person name="Bennett D."/>
            <person name="Apte S."/>
            <person name="Camacho D."/>
            <person name="Thomas B.C."/>
            <person name="Warren L.A."/>
            <person name="Banfield J.F."/>
        </authorList>
    </citation>
    <scope>NUCLEOTIDE SEQUENCE [LARGE SCALE GENOMIC DNA]</scope>
    <source>
        <strain evidence="1">32-68-21</strain>
    </source>
</reference>
<comment type="caution">
    <text evidence="1">The sequence shown here is derived from an EMBL/GenBank/DDBJ whole genome shotgun (WGS) entry which is preliminary data.</text>
</comment>
<protein>
    <submittedName>
        <fullName evidence="1">Chemotaxis protein CheE</fullName>
    </submittedName>
</protein>
<name>A0A258HQP0_9CAUL</name>